<feature type="region of interest" description="Disordered" evidence="1">
    <location>
        <begin position="38"/>
        <end position="57"/>
    </location>
</feature>
<name>A0AAV4MF04_9ARAC</name>
<keyword evidence="3" id="KW-1185">Reference proteome</keyword>
<evidence type="ECO:0000313" key="2">
    <source>
        <dbReference type="EMBL" id="GIX69404.1"/>
    </source>
</evidence>
<dbReference type="Proteomes" id="UP001054837">
    <property type="component" value="Unassembled WGS sequence"/>
</dbReference>
<sequence length="82" mass="9531">MCKPSLDAQLFQLGVRKKKVHTGDIHLSHEDYVIYPFSHNTSSPQQHHLSPLQHPDPERRWRPLVAEDIHFCDVKGTAFTYP</sequence>
<accession>A0AAV4MF04</accession>
<evidence type="ECO:0000313" key="3">
    <source>
        <dbReference type="Proteomes" id="UP001054837"/>
    </source>
</evidence>
<dbReference type="EMBL" id="BPLQ01000269">
    <property type="protein sequence ID" value="GIX69404.1"/>
    <property type="molecule type" value="Genomic_DNA"/>
</dbReference>
<organism evidence="2 3">
    <name type="scientific">Caerostris darwini</name>
    <dbReference type="NCBI Taxonomy" id="1538125"/>
    <lineage>
        <taxon>Eukaryota</taxon>
        <taxon>Metazoa</taxon>
        <taxon>Ecdysozoa</taxon>
        <taxon>Arthropoda</taxon>
        <taxon>Chelicerata</taxon>
        <taxon>Arachnida</taxon>
        <taxon>Araneae</taxon>
        <taxon>Araneomorphae</taxon>
        <taxon>Entelegynae</taxon>
        <taxon>Araneoidea</taxon>
        <taxon>Araneidae</taxon>
        <taxon>Caerostris</taxon>
    </lineage>
</organism>
<feature type="compositionally biased region" description="Polar residues" evidence="1">
    <location>
        <begin position="38"/>
        <end position="48"/>
    </location>
</feature>
<comment type="caution">
    <text evidence="2">The sequence shown here is derived from an EMBL/GenBank/DDBJ whole genome shotgun (WGS) entry which is preliminary data.</text>
</comment>
<proteinExistence type="predicted"/>
<evidence type="ECO:0000256" key="1">
    <source>
        <dbReference type="SAM" id="MobiDB-lite"/>
    </source>
</evidence>
<dbReference type="AlphaFoldDB" id="A0AAV4MF04"/>
<protein>
    <submittedName>
        <fullName evidence="2">Pep_M12B_propep domain-containing protein</fullName>
    </submittedName>
</protein>
<gene>
    <name evidence="2" type="primary">AVEN_52118_1</name>
    <name evidence="2" type="ORF">CDAR_427721</name>
</gene>
<reference evidence="2 3" key="1">
    <citation type="submission" date="2021-06" db="EMBL/GenBank/DDBJ databases">
        <title>Caerostris darwini draft genome.</title>
        <authorList>
            <person name="Kono N."/>
            <person name="Arakawa K."/>
        </authorList>
    </citation>
    <scope>NUCLEOTIDE SEQUENCE [LARGE SCALE GENOMIC DNA]</scope>
</reference>